<evidence type="ECO:0000313" key="2">
    <source>
        <dbReference type="EMBL" id="NIH81678.1"/>
    </source>
</evidence>
<evidence type="ECO:0000256" key="1">
    <source>
        <dbReference type="SAM" id="MobiDB-lite"/>
    </source>
</evidence>
<evidence type="ECO:0000313" key="3">
    <source>
        <dbReference type="Proteomes" id="UP000754495"/>
    </source>
</evidence>
<dbReference type="EMBL" id="JAANOU010000001">
    <property type="protein sequence ID" value="NIH81678.1"/>
    <property type="molecule type" value="Genomic_DNA"/>
</dbReference>
<dbReference type="RefSeq" id="WP_167117769.1">
    <property type="nucleotide sequence ID" value="NZ_JAANOU010000001.1"/>
</dbReference>
<sequence>MSVNISASGRIDRLDDQPIPSWIVRPPRRRSQRQCEDTMNLSYTEFQRDPLVKDVNRARRTSYFEAHDGTITLLNTGETLPPEPGEGSAAEDVRRS</sequence>
<comment type="caution">
    <text evidence="2">The sequence shown here is derived from an EMBL/GenBank/DDBJ whole genome shotgun (WGS) entry which is preliminary data.</text>
</comment>
<gene>
    <name evidence="2" type="ORF">FHX46_004208</name>
</gene>
<protein>
    <submittedName>
        <fullName evidence="2">Uncharacterized protein</fullName>
    </submittedName>
</protein>
<dbReference type="Proteomes" id="UP000754495">
    <property type="component" value="Unassembled WGS sequence"/>
</dbReference>
<organism evidence="2 3">
    <name type="scientific">Amycolatopsis viridis</name>
    <dbReference type="NCBI Taxonomy" id="185678"/>
    <lineage>
        <taxon>Bacteria</taxon>
        <taxon>Bacillati</taxon>
        <taxon>Actinomycetota</taxon>
        <taxon>Actinomycetes</taxon>
        <taxon>Pseudonocardiales</taxon>
        <taxon>Pseudonocardiaceae</taxon>
        <taxon>Amycolatopsis</taxon>
    </lineage>
</organism>
<proteinExistence type="predicted"/>
<reference evidence="2 3" key="1">
    <citation type="submission" date="2020-03" db="EMBL/GenBank/DDBJ databases">
        <title>Sequencing the genomes of 1000 actinobacteria strains.</title>
        <authorList>
            <person name="Klenk H.-P."/>
        </authorList>
    </citation>
    <scope>NUCLEOTIDE SEQUENCE [LARGE SCALE GENOMIC DNA]</scope>
    <source>
        <strain evidence="2 3">DSM 45668</strain>
    </source>
</reference>
<accession>A0ABX0SXH9</accession>
<keyword evidence="3" id="KW-1185">Reference proteome</keyword>
<name>A0ABX0SXH9_9PSEU</name>
<feature type="region of interest" description="Disordered" evidence="1">
    <location>
        <begin position="74"/>
        <end position="96"/>
    </location>
</feature>